<dbReference type="EMBL" id="JAMQAW010000023">
    <property type="protein sequence ID" value="MCM2390195.1"/>
    <property type="molecule type" value="Genomic_DNA"/>
</dbReference>
<dbReference type="RefSeq" id="WP_250920524.1">
    <property type="nucleotide sequence ID" value="NZ_JAMQAW010000023.1"/>
</dbReference>
<keyword evidence="1" id="KW-0812">Transmembrane</keyword>
<sequence length="60" mass="6705">MSTPPERPIDPHECRLNAQRSLGTWLVHDTENGPRHAMVWALLAIAGELAAIGRGLRKHR</sequence>
<proteinExistence type="predicted"/>
<gene>
    <name evidence="2" type="ORF">NBG84_18175</name>
</gene>
<name>A0ABT0UP31_9ACTN</name>
<keyword evidence="1" id="KW-1133">Transmembrane helix</keyword>
<keyword evidence="1" id="KW-0472">Membrane</keyword>
<dbReference type="Proteomes" id="UP001431429">
    <property type="component" value="Unassembled WGS sequence"/>
</dbReference>
<protein>
    <submittedName>
        <fullName evidence="2">Uncharacterized protein</fullName>
    </submittedName>
</protein>
<reference evidence="2" key="1">
    <citation type="submission" date="2022-06" db="EMBL/GenBank/DDBJ databases">
        <title>Genome public.</title>
        <authorList>
            <person name="Sun Q."/>
        </authorList>
    </citation>
    <scope>NUCLEOTIDE SEQUENCE</scope>
    <source>
        <strain evidence="2">CWNU-1</strain>
    </source>
</reference>
<evidence type="ECO:0000256" key="1">
    <source>
        <dbReference type="SAM" id="Phobius"/>
    </source>
</evidence>
<evidence type="ECO:0000313" key="3">
    <source>
        <dbReference type="Proteomes" id="UP001431429"/>
    </source>
</evidence>
<feature type="transmembrane region" description="Helical" evidence="1">
    <location>
        <begin position="37"/>
        <end position="56"/>
    </location>
</feature>
<keyword evidence="3" id="KW-1185">Reference proteome</keyword>
<comment type="caution">
    <text evidence="2">The sequence shown here is derived from an EMBL/GenBank/DDBJ whole genome shotgun (WGS) entry which is preliminary data.</text>
</comment>
<organism evidence="2 3">
    <name type="scientific">Streptomyces albipurpureus</name>
    <dbReference type="NCBI Taxonomy" id="2897419"/>
    <lineage>
        <taxon>Bacteria</taxon>
        <taxon>Bacillati</taxon>
        <taxon>Actinomycetota</taxon>
        <taxon>Actinomycetes</taxon>
        <taxon>Kitasatosporales</taxon>
        <taxon>Streptomycetaceae</taxon>
        <taxon>Streptomyces</taxon>
    </lineage>
</organism>
<evidence type="ECO:0000313" key="2">
    <source>
        <dbReference type="EMBL" id="MCM2390195.1"/>
    </source>
</evidence>
<accession>A0ABT0UP31</accession>